<dbReference type="SUPFAM" id="SSF52279">
    <property type="entry name" value="Beta-D-glucan exohydrolase, C-terminal domain"/>
    <property type="match status" value="1"/>
</dbReference>
<feature type="transmembrane region" description="Helical" evidence="3">
    <location>
        <begin position="961"/>
        <end position="982"/>
    </location>
</feature>
<evidence type="ECO:0000259" key="4">
    <source>
        <dbReference type="SMART" id="SM01217"/>
    </source>
</evidence>
<dbReference type="PANTHER" id="PTHR42715:SF10">
    <property type="entry name" value="BETA-GLUCOSIDASE"/>
    <property type="match status" value="1"/>
</dbReference>
<dbReference type="Pfam" id="PF00933">
    <property type="entry name" value="Glyco_hydro_3"/>
    <property type="match status" value="1"/>
</dbReference>
<dbReference type="InterPro" id="IPR050288">
    <property type="entry name" value="Cellulose_deg_GH3"/>
</dbReference>
<proteinExistence type="inferred from homology"/>
<keyword evidence="3" id="KW-0812">Transmembrane</keyword>
<sequence length="997" mass="108759">MKKKKLIPCIIAIVAIVLLGIAGVKLYQLMFGGAVKVQTADIISAIAQMKLQLIIGAVILIAGIVILIIGLRKKDENLKDLLKVQGIVAMVLAVVITVNTVCFGPQYSNLSTVLSGTTAISEEHINESLEAAEAIADEGITLLKNEGNALPLASGTKLNVFGWSSVAPVYGGAGSGSSDSSKAASLLDGLHEAGFETNTELENFYTNFRSERPSISFFGVDFTIPEPTMEEYQNANIFENAKAFSDTALVVIGRSSGEGSDLAMNLSDDNNFTIGENGEHVTFSTQEDDLDAEKSYLELSNREIAMLDEVTKDFKDVIVVINSAQPMELGWLDQYDNIKGAIYCPSPGQVGFRSLGKILSGEVNPSGHLVDTFVYDLHAIPTINNSGSFHYTDYEDVTGSADNIVPFVNYNEGIYVGYKFYETAAAEGLIDYDEVVQYPFGYGLSYTSFDAEIADTQDDGQKITLTVNVKNTGDVAGKYVPQIYFNPPYTDGGIEKATANLIGYEKTELLEPGESEAVTFEIAYEDMASYDSDKIKSADGAYVLEAGDYQINLCSDSHHVLDTYTATVDTDRIYDDAHEGKRSSDDQTATNHLDYAKGNVTYLSRAGHFANYGESIAGPTDFTMPEEAKENYASVVTFDASKYDDADAQMPTTGANNGLKFQDMAGVDYDDEKWDSLLDQLTIDELKELAGNGTFHVVATSSINLPYIYETDGPTAVNSFFTGKFGTAFPAPIMVASTWSKELAGRFGTCIGNELCDFGFTGWYGPGMNIHRNAFSGRNFEYYSEDGYLSGCVAVAEIAAVRKLGIIPYMKHFVLNDSETDRARGICTWSTEQAIREIYLKPFEMAIKEADANGIMNSKNSIGSRWIGSNADVQNTIVRGEWGFKGIIGTDSLDAVSEYYENQNEAVRAGTDKMLCMSYGDDYWADESAGTVIALRNAAHHILYALSNSDAVDVHTGLPVWVYKFIAVDSIIVILLAILEVFTIREYLSKKKETTEE</sequence>
<gene>
    <name evidence="5" type="ORF">DWY29_11475</name>
</gene>
<protein>
    <submittedName>
        <fullName evidence="5">Beta-glucosidase</fullName>
    </submittedName>
</protein>
<keyword evidence="3" id="KW-1133">Transmembrane helix</keyword>
<dbReference type="Gene3D" id="3.20.20.300">
    <property type="entry name" value="Glycoside hydrolase, family 3, N-terminal domain"/>
    <property type="match status" value="1"/>
</dbReference>
<feature type="domain" description="Fibronectin type III-like" evidence="4">
    <location>
        <begin position="479"/>
        <end position="557"/>
    </location>
</feature>
<accession>A0A3R6AGE3</accession>
<dbReference type="InterPro" id="IPR026891">
    <property type="entry name" value="Fn3-like"/>
</dbReference>
<dbReference type="InterPro" id="IPR036962">
    <property type="entry name" value="Glyco_hydro_3_N_sf"/>
</dbReference>
<dbReference type="InterPro" id="IPR017853">
    <property type="entry name" value="GH"/>
</dbReference>
<organism evidence="5 6">
    <name type="scientific">Roseburia inulinivorans</name>
    <dbReference type="NCBI Taxonomy" id="360807"/>
    <lineage>
        <taxon>Bacteria</taxon>
        <taxon>Bacillati</taxon>
        <taxon>Bacillota</taxon>
        <taxon>Clostridia</taxon>
        <taxon>Lachnospirales</taxon>
        <taxon>Lachnospiraceae</taxon>
        <taxon>Roseburia</taxon>
    </lineage>
</organism>
<dbReference type="RefSeq" id="WP_118126553.1">
    <property type="nucleotide sequence ID" value="NZ_QRUN01000017.1"/>
</dbReference>
<dbReference type="InterPro" id="IPR013783">
    <property type="entry name" value="Ig-like_fold"/>
</dbReference>
<reference evidence="5 6" key="1">
    <citation type="submission" date="2018-08" db="EMBL/GenBank/DDBJ databases">
        <title>A genome reference for cultivated species of the human gut microbiota.</title>
        <authorList>
            <person name="Zou Y."/>
            <person name="Xue W."/>
            <person name="Luo G."/>
        </authorList>
    </citation>
    <scope>NUCLEOTIDE SEQUENCE [LARGE SCALE GENOMIC DNA]</scope>
    <source>
        <strain evidence="5 6">AF24-4</strain>
    </source>
</reference>
<feature type="transmembrane region" description="Helical" evidence="3">
    <location>
        <begin position="81"/>
        <end position="101"/>
    </location>
</feature>
<keyword evidence="3" id="KW-0472">Membrane</keyword>
<dbReference type="GO" id="GO:0005975">
    <property type="term" value="P:carbohydrate metabolic process"/>
    <property type="evidence" value="ECO:0007669"/>
    <property type="project" value="InterPro"/>
</dbReference>
<evidence type="ECO:0000256" key="3">
    <source>
        <dbReference type="SAM" id="Phobius"/>
    </source>
</evidence>
<dbReference type="GO" id="GO:0004553">
    <property type="term" value="F:hydrolase activity, hydrolyzing O-glycosyl compounds"/>
    <property type="evidence" value="ECO:0007669"/>
    <property type="project" value="InterPro"/>
</dbReference>
<comment type="similarity">
    <text evidence="1">Belongs to the glycosyl hydrolase 3 family.</text>
</comment>
<dbReference type="SMART" id="SM01217">
    <property type="entry name" value="Fn3_like"/>
    <property type="match status" value="1"/>
</dbReference>
<dbReference type="Pfam" id="PF01915">
    <property type="entry name" value="Glyco_hydro_3_C"/>
    <property type="match status" value="1"/>
</dbReference>
<dbReference type="PRINTS" id="PR00133">
    <property type="entry name" value="GLHYDRLASE3"/>
</dbReference>
<dbReference type="EMBL" id="QRUN01000017">
    <property type="protein sequence ID" value="RGR66975.1"/>
    <property type="molecule type" value="Genomic_DNA"/>
</dbReference>
<dbReference type="PANTHER" id="PTHR42715">
    <property type="entry name" value="BETA-GLUCOSIDASE"/>
    <property type="match status" value="1"/>
</dbReference>
<comment type="caution">
    <text evidence="5">The sequence shown here is derived from an EMBL/GenBank/DDBJ whole genome shotgun (WGS) entry which is preliminary data.</text>
</comment>
<dbReference type="Gene3D" id="2.60.40.10">
    <property type="entry name" value="Immunoglobulins"/>
    <property type="match status" value="1"/>
</dbReference>
<dbReference type="Gene3D" id="3.40.50.1700">
    <property type="entry name" value="Glycoside hydrolase family 3 C-terminal domain"/>
    <property type="match status" value="1"/>
</dbReference>
<dbReference type="InterPro" id="IPR036881">
    <property type="entry name" value="Glyco_hydro_3_C_sf"/>
</dbReference>
<dbReference type="Pfam" id="PF14310">
    <property type="entry name" value="Fn3-like"/>
    <property type="match status" value="1"/>
</dbReference>
<dbReference type="InterPro" id="IPR002772">
    <property type="entry name" value="Glyco_hydro_3_C"/>
</dbReference>
<evidence type="ECO:0000313" key="6">
    <source>
        <dbReference type="Proteomes" id="UP000285820"/>
    </source>
</evidence>
<dbReference type="Proteomes" id="UP000285820">
    <property type="component" value="Unassembled WGS sequence"/>
</dbReference>
<keyword evidence="2" id="KW-0378">Hydrolase</keyword>
<evidence type="ECO:0000256" key="2">
    <source>
        <dbReference type="ARBA" id="ARBA00022801"/>
    </source>
</evidence>
<evidence type="ECO:0000256" key="1">
    <source>
        <dbReference type="ARBA" id="ARBA00005336"/>
    </source>
</evidence>
<dbReference type="SUPFAM" id="SSF51445">
    <property type="entry name" value="(Trans)glycosidases"/>
    <property type="match status" value="1"/>
</dbReference>
<evidence type="ECO:0000313" key="5">
    <source>
        <dbReference type="EMBL" id="RGR66975.1"/>
    </source>
</evidence>
<dbReference type="InterPro" id="IPR001764">
    <property type="entry name" value="Glyco_hydro_3_N"/>
</dbReference>
<name>A0A3R6AGE3_9FIRM</name>
<feature type="transmembrane region" description="Helical" evidence="3">
    <location>
        <begin position="51"/>
        <end position="69"/>
    </location>
</feature>
<dbReference type="AlphaFoldDB" id="A0A3R6AGE3"/>
<feature type="transmembrane region" description="Helical" evidence="3">
    <location>
        <begin position="7"/>
        <end position="31"/>
    </location>
</feature>